<evidence type="ECO:0000256" key="1">
    <source>
        <dbReference type="SAM" id="SignalP"/>
    </source>
</evidence>
<dbReference type="GeneID" id="94377189"/>
<proteinExistence type="predicted"/>
<organism evidence="2 3">
    <name type="scientific">Brevundimonas nasdae</name>
    <dbReference type="NCBI Taxonomy" id="172043"/>
    <lineage>
        <taxon>Bacteria</taxon>
        <taxon>Pseudomonadati</taxon>
        <taxon>Pseudomonadota</taxon>
        <taxon>Alphaproteobacteria</taxon>
        <taxon>Caulobacterales</taxon>
        <taxon>Caulobacteraceae</taxon>
        <taxon>Brevundimonas</taxon>
    </lineage>
</organism>
<sequence>MRNFVIPALALAAAAVALPAAAQSYGHAPSRAPAYQVSYGSWQSIGARQAELDRRIDRAVRSGQISNREAYRLRGEFNALKRLEADYRRSGLSSWQRADLDRRYDRLSAQVRYDRYGYNAPRRG</sequence>
<evidence type="ECO:0000313" key="2">
    <source>
        <dbReference type="EMBL" id="QYC10405.1"/>
    </source>
</evidence>
<dbReference type="Proteomes" id="UP000824334">
    <property type="component" value="Chromosome"/>
</dbReference>
<accession>A0ABX8TJ28</accession>
<keyword evidence="3" id="KW-1185">Reference proteome</keyword>
<reference evidence="2 3" key="1">
    <citation type="submission" date="2021-07" db="EMBL/GenBank/DDBJ databases">
        <title>Isolation and characterization of bacteria from a gold mining with a capacity of golden bioaccumulation.</title>
        <authorList>
            <person name="Yang X.J."/>
        </authorList>
    </citation>
    <scope>NUCLEOTIDE SEQUENCE [LARGE SCALE GENOMIC DNA]</scope>
    <source>
        <strain evidence="2 3">Au29</strain>
    </source>
</reference>
<dbReference type="EMBL" id="CP080034">
    <property type="protein sequence ID" value="QYC10405.1"/>
    <property type="molecule type" value="Genomic_DNA"/>
</dbReference>
<dbReference type="RefSeq" id="WP_219353182.1">
    <property type="nucleotide sequence ID" value="NZ_CP080034.1"/>
</dbReference>
<feature type="signal peptide" evidence="1">
    <location>
        <begin position="1"/>
        <end position="22"/>
    </location>
</feature>
<feature type="chain" id="PRO_5045187554" evidence="1">
    <location>
        <begin position="23"/>
        <end position="124"/>
    </location>
</feature>
<keyword evidence="1" id="KW-0732">Signal</keyword>
<name>A0ABX8TJ28_9CAUL</name>
<gene>
    <name evidence="2" type="ORF">KWG56_17995</name>
</gene>
<protein>
    <submittedName>
        <fullName evidence="2">Uncharacterized protein</fullName>
    </submittedName>
</protein>
<evidence type="ECO:0000313" key="3">
    <source>
        <dbReference type="Proteomes" id="UP000824334"/>
    </source>
</evidence>